<feature type="transmembrane region" description="Helical" evidence="1">
    <location>
        <begin position="143"/>
        <end position="164"/>
    </location>
</feature>
<gene>
    <name evidence="2" type="ORF">GCM10010307_79280</name>
</gene>
<keyword evidence="1" id="KW-1133">Transmembrane helix</keyword>
<evidence type="ECO:0000256" key="1">
    <source>
        <dbReference type="SAM" id="Phobius"/>
    </source>
</evidence>
<name>A0ABP6E8Z4_9ACTN</name>
<sequence>MASLSVMETNGGVVRPTPEQARAALADTEQVRASAAALSATPWPRWFVTTLTLYIAAIPPVYGGMVASREWLLPNLAWGVLMLVMTAAHLVLFGVAAANWRKATGVALRLDVLPKRAVVPLMIGLPALLLGSVLAFRVTREPLWLFAASAVGAAVSIGFHIAFVRLHRKAS</sequence>
<feature type="transmembrane region" description="Helical" evidence="1">
    <location>
        <begin position="46"/>
        <end position="64"/>
    </location>
</feature>
<keyword evidence="3" id="KW-1185">Reference proteome</keyword>
<evidence type="ECO:0000313" key="3">
    <source>
        <dbReference type="Proteomes" id="UP001500151"/>
    </source>
</evidence>
<dbReference type="Proteomes" id="UP001500151">
    <property type="component" value="Unassembled WGS sequence"/>
</dbReference>
<keyword evidence="1" id="KW-0472">Membrane</keyword>
<protein>
    <submittedName>
        <fullName evidence="2">Uncharacterized protein</fullName>
    </submittedName>
</protein>
<dbReference type="EMBL" id="BAAASJ010000119">
    <property type="protein sequence ID" value="GAA2661170.1"/>
    <property type="molecule type" value="Genomic_DNA"/>
</dbReference>
<feature type="transmembrane region" description="Helical" evidence="1">
    <location>
        <begin position="76"/>
        <end position="96"/>
    </location>
</feature>
<keyword evidence="1" id="KW-0812">Transmembrane</keyword>
<feature type="transmembrane region" description="Helical" evidence="1">
    <location>
        <begin position="117"/>
        <end position="137"/>
    </location>
</feature>
<reference evidence="3" key="1">
    <citation type="journal article" date="2019" name="Int. J. Syst. Evol. Microbiol.">
        <title>The Global Catalogue of Microorganisms (GCM) 10K type strain sequencing project: providing services to taxonomists for standard genome sequencing and annotation.</title>
        <authorList>
            <consortium name="The Broad Institute Genomics Platform"/>
            <consortium name="The Broad Institute Genome Sequencing Center for Infectious Disease"/>
            <person name="Wu L."/>
            <person name="Ma J."/>
        </authorList>
    </citation>
    <scope>NUCLEOTIDE SEQUENCE [LARGE SCALE GENOMIC DNA]</scope>
    <source>
        <strain evidence="3">JCM 4524</strain>
    </source>
</reference>
<proteinExistence type="predicted"/>
<organism evidence="2 3">
    <name type="scientific">Streptomyces vastus</name>
    <dbReference type="NCBI Taxonomy" id="285451"/>
    <lineage>
        <taxon>Bacteria</taxon>
        <taxon>Bacillati</taxon>
        <taxon>Actinomycetota</taxon>
        <taxon>Actinomycetes</taxon>
        <taxon>Kitasatosporales</taxon>
        <taxon>Streptomycetaceae</taxon>
        <taxon>Streptomyces</taxon>
    </lineage>
</organism>
<accession>A0ABP6E8Z4</accession>
<evidence type="ECO:0000313" key="2">
    <source>
        <dbReference type="EMBL" id="GAA2661170.1"/>
    </source>
</evidence>
<comment type="caution">
    <text evidence="2">The sequence shown here is derived from an EMBL/GenBank/DDBJ whole genome shotgun (WGS) entry which is preliminary data.</text>
</comment>